<dbReference type="Proteomes" id="UP000095286">
    <property type="component" value="Unplaced"/>
</dbReference>
<accession>A0AC35UC30</accession>
<evidence type="ECO:0000313" key="1">
    <source>
        <dbReference type="Proteomes" id="UP000095286"/>
    </source>
</evidence>
<proteinExistence type="predicted"/>
<reference evidence="2" key="1">
    <citation type="submission" date="2016-11" db="UniProtKB">
        <authorList>
            <consortium name="WormBaseParasite"/>
        </authorList>
    </citation>
    <scope>IDENTIFICATION</scope>
    <source>
        <strain evidence="2">KR3021</strain>
    </source>
</reference>
<sequence length="363" mass="41458">MALQTFLMLYIFPFQLAVGILGNLLNLRVLLSRSMRSKTYNLLAIMALADIFFLLSMTPQALTLSQFKNYFVWMRRFLLHSTYHFAGLANISSFISAWLIILLSVERTSVIAFPLRARNVWTSRTLVTSVCIIFLAGNLLTLHWHITHTVAIVQMNMTTFNESVGQIMTISKKVQIQTIKDGMEQFEAVNKIIEVAFLVLIPVFTVLTVNIILVFNLRKQHSSKKASKIILVTASTFTVCNFPSAAVHIWEMLMPSIGEFPSFRTLATLSNSLIITGKVTNFFLFCLWSVNFKKRFLKIAEKELPCLYSVAKYVNSKKPSLSSYKRSMQTETELLNKSIKKKQKLCSVRTFDENGDMVEKMLR</sequence>
<name>A0AC35UC30_9BILA</name>
<evidence type="ECO:0000313" key="2">
    <source>
        <dbReference type="WBParaSite" id="RSKR_0001010700.1"/>
    </source>
</evidence>
<protein>
    <submittedName>
        <fullName evidence="2">G_PROTEIN_RECEP_F1_2 domain-containing protein</fullName>
    </submittedName>
</protein>
<organism evidence="1 2">
    <name type="scientific">Rhabditophanes sp. KR3021</name>
    <dbReference type="NCBI Taxonomy" id="114890"/>
    <lineage>
        <taxon>Eukaryota</taxon>
        <taxon>Metazoa</taxon>
        <taxon>Ecdysozoa</taxon>
        <taxon>Nematoda</taxon>
        <taxon>Chromadorea</taxon>
        <taxon>Rhabditida</taxon>
        <taxon>Tylenchina</taxon>
        <taxon>Panagrolaimomorpha</taxon>
        <taxon>Strongyloidoidea</taxon>
        <taxon>Alloionematidae</taxon>
        <taxon>Rhabditophanes</taxon>
    </lineage>
</organism>
<dbReference type="WBParaSite" id="RSKR_0001010700.1">
    <property type="protein sequence ID" value="RSKR_0001010700.1"/>
    <property type="gene ID" value="RSKR_0001010700"/>
</dbReference>